<feature type="domain" description="C2H2-type" evidence="1">
    <location>
        <begin position="25"/>
        <end position="46"/>
    </location>
</feature>
<evidence type="ECO:0000259" key="1">
    <source>
        <dbReference type="PROSITE" id="PS00028"/>
    </source>
</evidence>
<evidence type="ECO:0000313" key="3">
    <source>
        <dbReference type="Proteomes" id="UP000007129"/>
    </source>
</evidence>
<name>K2RI04_MACPH</name>
<dbReference type="HOGENOM" id="CLU_1461575_0_0_1"/>
<dbReference type="AlphaFoldDB" id="K2RI04"/>
<reference evidence="2 3" key="1">
    <citation type="journal article" date="2012" name="BMC Genomics">
        <title>Tools to kill: Genome of one of the most destructive plant pathogenic fungi Macrophomina phaseolina.</title>
        <authorList>
            <person name="Islam M.S."/>
            <person name="Haque M.S."/>
            <person name="Islam M.M."/>
            <person name="Emdad E.M."/>
            <person name="Halim A."/>
            <person name="Hossen Q.M.M."/>
            <person name="Hossain M.Z."/>
            <person name="Ahmed B."/>
            <person name="Rahim S."/>
            <person name="Rahman M.S."/>
            <person name="Alam M.M."/>
            <person name="Hou S."/>
            <person name="Wan X."/>
            <person name="Saito J.A."/>
            <person name="Alam M."/>
        </authorList>
    </citation>
    <scope>NUCLEOTIDE SEQUENCE [LARGE SCALE GENOMIC DNA]</scope>
    <source>
        <strain evidence="2 3">MS6</strain>
    </source>
</reference>
<evidence type="ECO:0000313" key="2">
    <source>
        <dbReference type="EMBL" id="EKG22221.1"/>
    </source>
</evidence>
<gene>
    <name evidence="2" type="ORF">MPH_00400</name>
</gene>
<comment type="caution">
    <text evidence="2">The sequence shown here is derived from an EMBL/GenBank/DDBJ whole genome shotgun (WGS) entry which is preliminary data.</text>
</comment>
<proteinExistence type="predicted"/>
<protein>
    <submittedName>
        <fullName evidence="2">Zinc finger C2H2-type protein</fullName>
    </submittedName>
</protein>
<dbReference type="InterPro" id="IPR013087">
    <property type="entry name" value="Znf_C2H2_type"/>
</dbReference>
<accession>K2RI04</accession>
<dbReference type="InParanoid" id="K2RI04"/>
<dbReference type="PROSITE" id="PS00028">
    <property type="entry name" value="ZINC_FINGER_C2H2_1"/>
    <property type="match status" value="1"/>
</dbReference>
<dbReference type="VEuPathDB" id="FungiDB:MPH_00400"/>
<sequence length="185" mass="21788">MPCPKHPHPWVPYDAFLICECETICSFCSEDLSAPSSLVKHVYQKHRNRKNMSYKIFDSLFQVYLVPEKDVQKRLYVFHSTPNVLEPGPSHKHITAYDLLANAINRIFEKVLSKMLIPIFMVQASRRILLSRKDWTPQRAFPRRTQQTQHLVGSWWQPQIKCGFRKPRTVARRITQVTSVRLLKE</sequence>
<organism evidence="2 3">
    <name type="scientific">Macrophomina phaseolina (strain MS6)</name>
    <name type="common">Charcoal rot fungus</name>
    <dbReference type="NCBI Taxonomy" id="1126212"/>
    <lineage>
        <taxon>Eukaryota</taxon>
        <taxon>Fungi</taxon>
        <taxon>Dikarya</taxon>
        <taxon>Ascomycota</taxon>
        <taxon>Pezizomycotina</taxon>
        <taxon>Dothideomycetes</taxon>
        <taxon>Dothideomycetes incertae sedis</taxon>
        <taxon>Botryosphaeriales</taxon>
        <taxon>Botryosphaeriaceae</taxon>
        <taxon>Macrophomina</taxon>
    </lineage>
</organism>
<dbReference type="Proteomes" id="UP000007129">
    <property type="component" value="Unassembled WGS sequence"/>
</dbReference>
<dbReference type="EMBL" id="AHHD01000026">
    <property type="protein sequence ID" value="EKG22221.1"/>
    <property type="molecule type" value="Genomic_DNA"/>
</dbReference>